<dbReference type="InterPro" id="IPR035472">
    <property type="entry name" value="RpiR-like_SIS"/>
</dbReference>
<dbReference type="InterPro" id="IPR047640">
    <property type="entry name" value="RpiR-like"/>
</dbReference>
<feature type="domain" description="SIS" evidence="5">
    <location>
        <begin position="138"/>
        <end position="275"/>
    </location>
</feature>
<dbReference type="GO" id="GO:0003700">
    <property type="term" value="F:DNA-binding transcription factor activity"/>
    <property type="evidence" value="ECO:0007669"/>
    <property type="project" value="InterPro"/>
</dbReference>
<keyword evidence="3" id="KW-0804">Transcription</keyword>
<dbReference type="InterPro" id="IPR046348">
    <property type="entry name" value="SIS_dom_sf"/>
</dbReference>
<dbReference type="Pfam" id="PF01380">
    <property type="entry name" value="SIS"/>
    <property type="match status" value="1"/>
</dbReference>
<dbReference type="AlphaFoldDB" id="A0A4V1LTB7"/>
<proteinExistence type="predicted"/>
<comment type="caution">
    <text evidence="6">The sequence shown here is derived from an EMBL/GenBank/DDBJ whole genome shotgun (WGS) entry which is preliminary data.</text>
</comment>
<keyword evidence="7" id="KW-1185">Reference proteome</keyword>
<dbReference type="Gene3D" id="1.10.10.10">
    <property type="entry name" value="Winged helix-like DNA-binding domain superfamily/Winged helix DNA-binding domain"/>
    <property type="match status" value="1"/>
</dbReference>
<protein>
    <submittedName>
        <fullName evidence="6">Fe-S cluster assembly protein HesB</fullName>
    </submittedName>
</protein>
<dbReference type="GO" id="GO:1901135">
    <property type="term" value="P:carbohydrate derivative metabolic process"/>
    <property type="evidence" value="ECO:0007669"/>
    <property type="project" value="InterPro"/>
</dbReference>
<dbReference type="RefSeq" id="WP_129121108.1">
    <property type="nucleotide sequence ID" value="NZ_PEIB01000002.1"/>
</dbReference>
<dbReference type="Pfam" id="PF01418">
    <property type="entry name" value="HTH_6"/>
    <property type="match status" value="1"/>
</dbReference>
<dbReference type="GO" id="GO:0097367">
    <property type="term" value="F:carbohydrate derivative binding"/>
    <property type="evidence" value="ECO:0007669"/>
    <property type="project" value="InterPro"/>
</dbReference>
<dbReference type="PROSITE" id="PS51464">
    <property type="entry name" value="SIS"/>
    <property type="match status" value="1"/>
</dbReference>
<evidence type="ECO:0000313" key="7">
    <source>
        <dbReference type="Proteomes" id="UP000290287"/>
    </source>
</evidence>
<gene>
    <name evidence="6" type="ORF">CS022_03500</name>
</gene>
<dbReference type="InterPro" id="IPR001347">
    <property type="entry name" value="SIS_dom"/>
</dbReference>
<reference evidence="6 7" key="1">
    <citation type="submission" date="2017-10" db="EMBL/GenBank/DDBJ databases">
        <title>Nyctiphanis sp. nov., isolated from the stomach of the euphausiid Nyctiphanes simplex (Hansen, 1911) in the Gulf of California.</title>
        <authorList>
            <person name="Gomez-Gil B."/>
            <person name="Aguilar-Mendez M."/>
            <person name="Lopez-Cortes A."/>
            <person name="Gomez-Gutierrez J."/>
            <person name="Roque A."/>
            <person name="Lang E."/>
            <person name="Gonzalez-Castillo A."/>
        </authorList>
    </citation>
    <scope>NUCLEOTIDE SEQUENCE [LARGE SCALE GENOMIC DNA]</scope>
    <source>
        <strain evidence="6 7">CAIM 600</strain>
    </source>
</reference>
<feature type="domain" description="HTH rpiR-type" evidence="4">
    <location>
        <begin position="8"/>
        <end position="84"/>
    </location>
</feature>
<dbReference type="Proteomes" id="UP000290287">
    <property type="component" value="Unassembled WGS sequence"/>
</dbReference>
<dbReference type="GO" id="GO:0003677">
    <property type="term" value="F:DNA binding"/>
    <property type="evidence" value="ECO:0007669"/>
    <property type="project" value="UniProtKB-KW"/>
</dbReference>
<dbReference type="PROSITE" id="PS51071">
    <property type="entry name" value="HTH_RPIR"/>
    <property type="match status" value="1"/>
</dbReference>
<evidence type="ECO:0000259" key="5">
    <source>
        <dbReference type="PROSITE" id="PS51464"/>
    </source>
</evidence>
<dbReference type="InterPro" id="IPR000281">
    <property type="entry name" value="HTH_RpiR"/>
</dbReference>
<dbReference type="PANTHER" id="PTHR30514:SF20">
    <property type="entry name" value="TRANSCRIPTIONAL REGULATOR"/>
    <property type="match status" value="1"/>
</dbReference>
<keyword evidence="1" id="KW-0805">Transcription regulation</keyword>
<evidence type="ECO:0000256" key="1">
    <source>
        <dbReference type="ARBA" id="ARBA00023015"/>
    </source>
</evidence>
<dbReference type="CDD" id="cd05013">
    <property type="entry name" value="SIS_RpiR"/>
    <property type="match status" value="1"/>
</dbReference>
<dbReference type="Gene3D" id="3.40.50.10490">
    <property type="entry name" value="Glucose-6-phosphate isomerase like protein, domain 1"/>
    <property type="match status" value="1"/>
</dbReference>
<accession>A0A4V1LTB7</accession>
<dbReference type="InterPro" id="IPR009057">
    <property type="entry name" value="Homeodomain-like_sf"/>
</dbReference>
<sequence length="275" mass="30323">MSSAATLKELEEQICDRFESLSKRLKQVGRYLLDNPEQVAFETVAVIAQNADVPPSTLIRFARAFGYSGFNEMKVLFRTSLVEGTSDYKERLKIYRELGEDNLDPQTPIDMMRQFARANAEALENMITSISEDNLKNAVDHLNDAGTIYVLAIGRSFNIAAYTFYALRHSGRQAVLIDGLGGMYKEHIDMVSKNDALIAISFAPYAEQTIQCVKLAAKKGCKVISLTDSSVSPLTNISDVSFTVKEASVEGFRSQSSTLCIAQTLAVSLAGYKND</sequence>
<dbReference type="SUPFAM" id="SSF53697">
    <property type="entry name" value="SIS domain"/>
    <property type="match status" value="1"/>
</dbReference>
<dbReference type="InterPro" id="IPR036388">
    <property type="entry name" value="WH-like_DNA-bd_sf"/>
</dbReference>
<organism evidence="6 7">
    <name type="scientific">Veronia nyctiphanis</name>
    <dbReference type="NCBI Taxonomy" id="1278244"/>
    <lineage>
        <taxon>Bacteria</taxon>
        <taxon>Pseudomonadati</taxon>
        <taxon>Pseudomonadota</taxon>
        <taxon>Gammaproteobacteria</taxon>
        <taxon>Vibrionales</taxon>
        <taxon>Vibrionaceae</taxon>
        <taxon>Veronia</taxon>
    </lineage>
</organism>
<evidence type="ECO:0000256" key="2">
    <source>
        <dbReference type="ARBA" id="ARBA00023125"/>
    </source>
</evidence>
<dbReference type="OrthoDB" id="9814005at2"/>
<name>A0A4V1LTB7_9GAMM</name>
<evidence type="ECO:0000256" key="3">
    <source>
        <dbReference type="ARBA" id="ARBA00023163"/>
    </source>
</evidence>
<evidence type="ECO:0000259" key="4">
    <source>
        <dbReference type="PROSITE" id="PS51071"/>
    </source>
</evidence>
<dbReference type="SUPFAM" id="SSF46689">
    <property type="entry name" value="Homeodomain-like"/>
    <property type="match status" value="1"/>
</dbReference>
<dbReference type="EMBL" id="PEIB01000002">
    <property type="protein sequence ID" value="RXJ74638.1"/>
    <property type="molecule type" value="Genomic_DNA"/>
</dbReference>
<dbReference type="PANTHER" id="PTHR30514">
    <property type="entry name" value="GLUCOKINASE"/>
    <property type="match status" value="1"/>
</dbReference>
<evidence type="ECO:0000313" key="6">
    <source>
        <dbReference type="EMBL" id="RXJ74638.1"/>
    </source>
</evidence>
<keyword evidence="2" id="KW-0238">DNA-binding</keyword>